<dbReference type="VEuPathDB" id="VectorBase:ASIC010622"/>
<dbReference type="EnsemblMetazoa" id="ASIC010622-RA">
    <property type="protein sequence ID" value="ASIC010622-PA"/>
    <property type="gene ID" value="ASIC010622"/>
</dbReference>
<name>A0A084VY24_ANOSI</name>
<reference evidence="1 3" key="1">
    <citation type="journal article" date="2014" name="BMC Genomics">
        <title>Genome sequence of Anopheles sinensis provides insight into genetics basis of mosquito competence for malaria parasites.</title>
        <authorList>
            <person name="Zhou D."/>
            <person name="Zhang D."/>
            <person name="Ding G."/>
            <person name="Shi L."/>
            <person name="Hou Q."/>
            <person name="Ye Y."/>
            <person name="Xu Y."/>
            <person name="Zhou H."/>
            <person name="Xiong C."/>
            <person name="Li S."/>
            <person name="Yu J."/>
            <person name="Hong S."/>
            <person name="Yu X."/>
            <person name="Zou P."/>
            <person name="Chen C."/>
            <person name="Chang X."/>
            <person name="Wang W."/>
            <person name="Lv Y."/>
            <person name="Sun Y."/>
            <person name="Ma L."/>
            <person name="Shen B."/>
            <person name="Zhu C."/>
        </authorList>
    </citation>
    <scope>NUCLEOTIDE SEQUENCE [LARGE SCALE GENOMIC DNA]</scope>
</reference>
<dbReference type="Proteomes" id="UP000030765">
    <property type="component" value="Unassembled WGS sequence"/>
</dbReference>
<dbReference type="EMBL" id="ATLV01018254">
    <property type="status" value="NOT_ANNOTATED_CDS"/>
    <property type="molecule type" value="Genomic_DNA"/>
</dbReference>
<keyword evidence="3" id="KW-1185">Reference proteome</keyword>
<sequence length="94" mass="10111">MSFRLTAIKLPGITMFYESPLPTSRAFVRFLGRGNGDTCRGDPGMVGSTASRPGVVSQVTTPLGRLKNTSHNPLHFQAYRLGIARGSCRAIESA</sequence>
<accession>A0A084VY24</accession>
<keyword evidence="1" id="KW-0808">Transferase</keyword>
<organism evidence="1">
    <name type="scientific">Anopheles sinensis</name>
    <name type="common">Mosquito</name>
    <dbReference type="NCBI Taxonomy" id="74873"/>
    <lineage>
        <taxon>Eukaryota</taxon>
        <taxon>Metazoa</taxon>
        <taxon>Ecdysozoa</taxon>
        <taxon>Arthropoda</taxon>
        <taxon>Hexapoda</taxon>
        <taxon>Insecta</taxon>
        <taxon>Pterygota</taxon>
        <taxon>Neoptera</taxon>
        <taxon>Endopterygota</taxon>
        <taxon>Diptera</taxon>
        <taxon>Nematocera</taxon>
        <taxon>Culicoidea</taxon>
        <taxon>Culicidae</taxon>
        <taxon>Anophelinae</taxon>
        <taxon>Anopheles</taxon>
    </lineage>
</organism>
<dbReference type="AlphaFoldDB" id="A0A084VY24"/>
<dbReference type="GO" id="GO:0016301">
    <property type="term" value="F:kinase activity"/>
    <property type="evidence" value="ECO:0007669"/>
    <property type="project" value="UniProtKB-KW"/>
</dbReference>
<evidence type="ECO:0000313" key="1">
    <source>
        <dbReference type="EMBL" id="KFB42868.1"/>
    </source>
</evidence>
<gene>
    <name evidence="1" type="ORF">ZHAS_00010622</name>
</gene>
<reference evidence="2" key="2">
    <citation type="submission" date="2020-05" db="UniProtKB">
        <authorList>
            <consortium name="EnsemblMetazoa"/>
        </authorList>
    </citation>
    <scope>IDENTIFICATION</scope>
</reference>
<protein>
    <submittedName>
        <fullName evidence="1 2">MAP kinase-activating death domain protein isoformX3</fullName>
    </submittedName>
</protein>
<evidence type="ECO:0000313" key="2">
    <source>
        <dbReference type="EnsemblMetazoa" id="ASIC010622-PA"/>
    </source>
</evidence>
<proteinExistence type="predicted"/>
<evidence type="ECO:0000313" key="3">
    <source>
        <dbReference type="Proteomes" id="UP000030765"/>
    </source>
</evidence>
<keyword evidence="1" id="KW-0418">Kinase</keyword>
<dbReference type="EMBL" id="KE525226">
    <property type="protein sequence ID" value="KFB42868.1"/>
    <property type="molecule type" value="Genomic_DNA"/>
</dbReference>